<reference evidence="3 4" key="1">
    <citation type="submission" date="2021-08" db="EMBL/GenBank/DDBJ databases">
        <authorList>
            <person name="Tuo L."/>
        </authorList>
    </citation>
    <scope>NUCLEOTIDE SEQUENCE [LARGE SCALE GENOMIC DNA]</scope>
    <source>
        <strain evidence="3 4">JCM 31229</strain>
    </source>
</reference>
<sequence>MRLGGVLLVIAAALTASGPAEARRSAMSNTPEIALIADLPNDSRFEAYGAEGRTVTLDLGWSYREFSALWMPFAAWKEEGFVFYSRDANGQTHLAPATARELAAIKQLTGVDYEADYAFPYWQYYWGWGPLALVIGLVVWRRRQEQKRKDAEGIM</sequence>
<organism evidence="3 4">
    <name type="scientific">Sphingomonas colocasiae</name>
    <dbReference type="NCBI Taxonomy" id="1848973"/>
    <lineage>
        <taxon>Bacteria</taxon>
        <taxon>Pseudomonadati</taxon>
        <taxon>Pseudomonadota</taxon>
        <taxon>Alphaproteobacteria</taxon>
        <taxon>Sphingomonadales</taxon>
        <taxon>Sphingomonadaceae</taxon>
        <taxon>Sphingomonas</taxon>
    </lineage>
</organism>
<evidence type="ECO:0000256" key="1">
    <source>
        <dbReference type="SAM" id="Phobius"/>
    </source>
</evidence>
<evidence type="ECO:0000313" key="3">
    <source>
        <dbReference type="EMBL" id="MBY8820994.1"/>
    </source>
</evidence>
<feature type="chain" id="PRO_5046111890" evidence="2">
    <location>
        <begin position="23"/>
        <end position="155"/>
    </location>
</feature>
<name>A0ABS7PLP5_9SPHN</name>
<keyword evidence="4" id="KW-1185">Reference proteome</keyword>
<keyword evidence="1" id="KW-0472">Membrane</keyword>
<feature type="signal peptide" evidence="2">
    <location>
        <begin position="1"/>
        <end position="22"/>
    </location>
</feature>
<dbReference type="EMBL" id="JAINVV010000001">
    <property type="protein sequence ID" value="MBY8820994.1"/>
    <property type="molecule type" value="Genomic_DNA"/>
</dbReference>
<accession>A0ABS7PLP5</accession>
<gene>
    <name evidence="3" type="ORF">K7G82_01745</name>
</gene>
<keyword evidence="1" id="KW-1133">Transmembrane helix</keyword>
<evidence type="ECO:0000256" key="2">
    <source>
        <dbReference type="SAM" id="SignalP"/>
    </source>
</evidence>
<comment type="caution">
    <text evidence="3">The sequence shown here is derived from an EMBL/GenBank/DDBJ whole genome shotgun (WGS) entry which is preliminary data.</text>
</comment>
<proteinExistence type="predicted"/>
<dbReference type="Proteomes" id="UP000706039">
    <property type="component" value="Unassembled WGS sequence"/>
</dbReference>
<feature type="transmembrane region" description="Helical" evidence="1">
    <location>
        <begin position="122"/>
        <end position="140"/>
    </location>
</feature>
<evidence type="ECO:0000313" key="4">
    <source>
        <dbReference type="Proteomes" id="UP000706039"/>
    </source>
</evidence>
<keyword evidence="2" id="KW-0732">Signal</keyword>
<keyword evidence="1" id="KW-0812">Transmembrane</keyword>
<dbReference type="RefSeq" id="WP_222988087.1">
    <property type="nucleotide sequence ID" value="NZ_JAINVV010000001.1"/>
</dbReference>
<protein>
    <submittedName>
        <fullName evidence="3">Uncharacterized protein</fullName>
    </submittedName>
</protein>